<feature type="compositionally biased region" description="Polar residues" evidence="1">
    <location>
        <begin position="274"/>
        <end position="283"/>
    </location>
</feature>
<feature type="compositionally biased region" description="Low complexity" evidence="1">
    <location>
        <begin position="171"/>
        <end position="188"/>
    </location>
</feature>
<feature type="region of interest" description="Disordered" evidence="1">
    <location>
        <begin position="168"/>
        <end position="211"/>
    </location>
</feature>
<evidence type="ECO:0000313" key="3">
    <source>
        <dbReference type="Proteomes" id="UP001465976"/>
    </source>
</evidence>
<keyword evidence="3" id="KW-1185">Reference proteome</keyword>
<organism evidence="2 3">
    <name type="scientific">Marasmius crinis-equi</name>
    <dbReference type="NCBI Taxonomy" id="585013"/>
    <lineage>
        <taxon>Eukaryota</taxon>
        <taxon>Fungi</taxon>
        <taxon>Dikarya</taxon>
        <taxon>Basidiomycota</taxon>
        <taxon>Agaricomycotina</taxon>
        <taxon>Agaricomycetes</taxon>
        <taxon>Agaricomycetidae</taxon>
        <taxon>Agaricales</taxon>
        <taxon>Marasmiineae</taxon>
        <taxon>Marasmiaceae</taxon>
        <taxon>Marasmius</taxon>
    </lineage>
</organism>
<sequence>MSLVVDRVKIIYTPGLKGSLISRDNLPGAITILQRDLLALKVPHPPRTSISIIKTGTIEFYWNTKKGGTLDIVLNQRLRNPANNPEIRESLRELLIQDVELKSTPVPSQPNSRRHSKSSLNAGEPSSSTPAEKRLVSIPDRTERGPEKKTELQRQAQALLDDIGETIVKTEPSSPNSESLNLLNSSSSRTIRPTQIHNAPHPTQPRPPMQEDVKPSLGQLTVNGLLSELKEIRQQLEAQTRRERAIIEELKRHNAMPDPSTSGVYVTGNELGARSSQLTAHES</sequence>
<reference evidence="2 3" key="1">
    <citation type="submission" date="2024-02" db="EMBL/GenBank/DDBJ databases">
        <title>A draft genome for the cacao thread blight pathogen Marasmius crinis-equi.</title>
        <authorList>
            <person name="Cohen S.P."/>
            <person name="Baruah I.K."/>
            <person name="Amoako-Attah I."/>
            <person name="Bukari Y."/>
            <person name="Meinhardt L.W."/>
            <person name="Bailey B.A."/>
        </authorList>
    </citation>
    <scope>NUCLEOTIDE SEQUENCE [LARGE SCALE GENOMIC DNA]</scope>
    <source>
        <strain evidence="2 3">GH-76</strain>
    </source>
</reference>
<feature type="region of interest" description="Disordered" evidence="1">
    <location>
        <begin position="102"/>
        <end position="153"/>
    </location>
</feature>
<evidence type="ECO:0000256" key="1">
    <source>
        <dbReference type="SAM" id="MobiDB-lite"/>
    </source>
</evidence>
<feature type="compositionally biased region" description="Basic and acidic residues" evidence="1">
    <location>
        <begin position="131"/>
        <end position="152"/>
    </location>
</feature>
<proteinExistence type="predicted"/>
<accession>A0ABR3FVR4</accession>
<feature type="region of interest" description="Disordered" evidence="1">
    <location>
        <begin position="249"/>
        <end position="283"/>
    </location>
</feature>
<comment type="caution">
    <text evidence="2">The sequence shown here is derived from an EMBL/GenBank/DDBJ whole genome shotgun (WGS) entry which is preliminary data.</text>
</comment>
<evidence type="ECO:0000313" key="2">
    <source>
        <dbReference type="EMBL" id="KAL0579590.1"/>
    </source>
</evidence>
<protein>
    <submittedName>
        <fullName evidence="2">Uncharacterized protein</fullName>
    </submittedName>
</protein>
<dbReference type="Proteomes" id="UP001465976">
    <property type="component" value="Unassembled WGS sequence"/>
</dbReference>
<dbReference type="EMBL" id="JBAHYK010000054">
    <property type="protein sequence ID" value="KAL0579590.1"/>
    <property type="molecule type" value="Genomic_DNA"/>
</dbReference>
<feature type="compositionally biased region" description="Polar residues" evidence="1">
    <location>
        <begin position="118"/>
        <end position="130"/>
    </location>
</feature>
<gene>
    <name evidence="2" type="ORF">V5O48_002428</name>
</gene>
<name>A0ABR3FVR4_9AGAR</name>